<keyword evidence="8" id="KW-0170">Cobalt</keyword>
<dbReference type="Pfam" id="PF07687">
    <property type="entry name" value="M20_dimer"/>
    <property type="match status" value="1"/>
</dbReference>
<dbReference type="eggNOG" id="COG0624">
    <property type="taxonomic scope" value="Bacteria"/>
</dbReference>
<name>A0A086ZJV1_9BIFI</name>
<evidence type="ECO:0000259" key="9">
    <source>
        <dbReference type="Pfam" id="PF07687"/>
    </source>
</evidence>
<dbReference type="RefSeq" id="WP_033520333.1">
    <property type="nucleotide sequence ID" value="NZ_JDUS01000001.1"/>
</dbReference>
<keyword evidence="4" id="KW-0028">Amino-acid biosynthesis</keyword>
<comment type="similarity">
    <text evidence="3">Belongs to the peptidase M20A family.</text>
</comment>
<organism evidence="10 11">
    <name type="scientific">Bifidobacterium bohemicum DSM 22767</name>
    <dbReference type="NCBI Taxonomy" id="1437606"/>
    <lineage>
        <taxon>Bacteria</taxon>
        <taxon>Bacillati</taxon>
        <taxon>Actinomycetota</taxon>
        <taxon>Actinomycetes</taxon>
        <taxon>Bifidobacteriales</taxon>
        <taxon>Bifidobacteriaceae</taxon>
        <taxon>Bifidobacterium</taxon>
    </lineage>
</organism>
<sequence>MNTDETLDLLRQFVAMHTENGNEKVVADLIDGIFKKAGIASKVLPFEDDPTRANLVAEIGHGKPVLCVTGHMDTVSAQQEGWLRDPFTLTEEGDMFYGRGVTDMKGGLAAIVAAMVNLKAHESQMHGTVRFLATAGEEVGMPGARRLHEQGYMKDVDALLVGEPSGYSIIYATKGELNLNIRMKGKAAHSSMPDAGINAVEAIVEFLTSLKTCILDAARGVTSADLGDTVFNIDVIRGGRQVNAIPESASAEINIRIIPELSNKEILAVLDEEVAKFNENHKASVSYDVTMDIVPVIGPKDSKLSSIVKSVGERHLRSQGNTAPIPVIGVSGGTDGSELLRDAPRDTAYVVFGPGNRTMHCINESLPKSVFFDFIEMYNEIFDEYLGINQ</sequence>
<dbReference type="AlphaFoldDB" id="A0A086ZJV1"/>
<dbReference type="SUPFAM" id="SSF55031">
    <property type="entry name" value="Bacterial exopeptidase dimerisation domain"/>
    <property type="match status" value="1"/>
</dbReference>
<evidence type="ECO:0000256" key="5">
    <source>
        <dbReference type="ARBA" id="ARBA00022723"/>
    </source>
</evidence>
<comment type="caution">
    <text evidence="10">The sequence shown here is derived from an EMBL/GenBank/DDBJ whole genome shotgun (WGS) entry which is preliminary data.</text>
</comment>
<dbReference type="PANTHER" id="PTHR43808">
    <property type="entry name" value="ACETYLORNITHINE DEACETYLASE"/>
    <property type="match status" value="1"/>
</dbReference>
<dbReference type="InterPro" id="IPR002933">
    <property type="entry name" value="Peptidase_M20"/>
</dbReference>
<evidence type="ECO:0000256" key="3">
    <source>
        <dbReference type="ARBA" id="ARBA00006247"/>
    </source>
</evidence>
<dbReference type="GO" id="GO:0009014">
    <property type="term" value="F:succinyl-diaminopimelate desuccinylase activity"/>
    <property type="evidence" value="ECO:0007669"/>
    <property type="project" value="UniProtKB-EC"/>
</dbReference>
<keyword evidence="6 10" id="KW-0378">Hydrolase</keyword>
<dbReference type="InterPro" id="IPR011650">
    <property type="entry name" value="Peptidase_M20_dimer"/>
</dbReference>
<dbReference type="NCBIfam" id="TIGR01910">
    <property type="entry name" value="DapE-ArgE"/>
    <property type="match status" value="1"/>
</dbReference>
<dbReference type="Gene3D" id="3.30.70.360">
    <property type="match status" value="1"/>
</dbReference>
<evidence type="ECO:0000313" key="11">
    <source>
        <dbReference type="Proteomes" id="UP000029096"/>
    </source>
</evidence>
<dbReference type="GO" id="GO:0046872">
    <property type="term" value="F:metal ion binding"/>
    <property type="evidence" value="ECO:0007669"/>
    <property type="project" value="UniProtKB-KW"/>
</dbReference>
<dbReference type="EMBL" id="JGYP01000001">
    <property type="protein sequence ID" value="KFI46801.1"/>
    <property type="molecule type" value="Genomic_DNA"/>
</dbReference>
<evidence type="ECO:0000313" key="10">
    <source>
        <dbReference type="EMBL" id="KFI46801.1"/>
    </source>
</evidence>
<dbReference type="Proteomes" id="UP000029096">
    <property type="component" value="Unassembled WGS sequence"/>
</dbReference>
<evidence type="ECO:0000256" key="2">
    <source>
        <dbReference type="ARBA" id="ARBA00001947"/>
    </source>
</evidence>
<dbReference type="EC" id="3.5.1.18" evidence="10"/>
<evidence type="ECO:0000256" key="8">
    <source>
        <dbReference type="ARBA" id="ARBA00023285"/>
    </source>
</evidence>
<gene>
    <name evidence="10" type="ORF">BBOH_0273</name>
</gene>
<dbReference type="SUPFAM" id="SSF53187">
    <property type="entry name" value="Zn-dependent exopeptidases"/>
    <property type="match status" value="1"/>
</dbReference>
<dbReference type="NCBIfam" id="NF006365">
    <property type="entry name" value="PRK08588.1"/>
    <property type="match status" value="1"/>
</dbReference>
<dbReference type="STRING" id="1437606.BBOH_0273"/>
<comment type="cofactor">
    <cofactor evidence="1">
        <name>Co(2+)</name>
        <dbReference type="ChEBI" id="CHEBI:48828"/>
    </cofactor>
</comment>
<dbReference type="Gene3D" id="3.40.630.10">
    <property type="entry name" value="Zn peptidases"/>
    <property type="match status" value="1"/>
</dbReference>
<proteinExistence type="inferred from homology"/>
<reference evidence="10 11" key="1">
    <citation type="submission" date="2014-03" db="EMBL/GenBank/DDBJ databases">
        <title>Genomics of Bifidobacteria.</title>
        <authorList>
            <person name="Ventura M."/>
            <person name="Milani C."/>
            <person name="Lugli G.A."/>
        </authorList>
    </citation>
    <scope>NUCLEOTIDE SEQUENCE [LARGE SCALE GENOMIC DNA]</scope>
    <source>
        <strain evidence="10 11">DSM 22767</strain>
    </source>
</reference>
<protein>
    <submittedName>
        <fullName evidence="10">Peptidase M20 family protein</fullName>
        <ecNumber evidence="10">3.5.1.18</ecNumber>
    </submittedName>
</protein>
<accession>A0A086ZJV1</accession>
<dbReference type="InterPro" id="IPR050072">
    <property type="entry name" value="Peptidase_M20A"/>
</dbReference>
<dbReference type="InterPro" id="IPR010182">
    <property type="entry name" value="ArgE/DapE"/>
</dbReference>
<evidence type="ECO:0000256" key="4">
    <source>
        <dbReference type="ARBA" id="ARBA00022605"/>
    </source>
</evidence>
<comment type="cofactor">
    <cofactor evidence="2">
        <name>Zn(2+)</name>
        <dbReference type="ChEBI" id="CHEBI:29105"/>
    </cofactor>
</comment>
<evidence type="ECO:0000256" key="1">
    <source>
        <dbReference type="ARBA" id="ARBA00001941"/>
    </source>
</evidence>
<dbReference type="InterPro" id="IPR036264">
    <property type="entry name" value="Bact_exopeptidase_dim_dom"/>
</dbReference>
<dbReference type="GO" id="GO:0008652">
    <property type="term" value="P:amino acid biosynthetic process"/>
    <property type="evidence" value="ECO:0007669"/>
    <property type="project" value="UniProtKB-KW"/>
</dbReference>
<keyword evidence="11" id="KW-1185">Reference proteome</keyword>
<keyword evidence="5" id="KW-0479">Metal-binding</keyword>
<evidence type="ECO:0000256" key="6">
    <source>
        <dbReference type="ARBA" id="ARBA00022801"/>
    </source>
</evidence>
<dbReference type="CDD" id="cd08659">
    <property type="entry name" value="M20_ArgE_DapE-like"/>
    <property type="match status" value="1"/>
</dbReference>
<evidence type="ECO:0000256" key="7">
    <source>
        <dbReference type="ARBA" id="ARBA00022833"/>
    </source>
</evidence>
<dbReference type="Pfam" id="PF01546">
    <property type="entry name" value="Peptidase_M20"/>
    <property type="match status" value="1"/>
</dbReference>
<feature type="domain" description="Peptidase M20 dimerisation" evidence="9">
    <location>
        <begin position="171"/>
        <end position="280"/>
    </location>
</feature>
<dbReference type="PANTHER" id="PTHR43808:SF8">
    <property type="entry name" value="PEPTIDASE M20 DIMERISATION DOMAIN-CONTAINING PROTEIN"/>
    <property type="match status" value="1"/>
</dbReference>
<dbReference type="OrthoDB" id="7055905at2"/>
<keyword evidence="7" id="KW-0862">Zinc</keyword>